<dbReference type="GO" id="GO:0000160">
    <property type="term" value="P:phosphorelay signal transduction system"/>
    <property type="evidence" value="ECO:0007669"/>
    <property type="project" value="InterPro"/>
</dbReference>
<reference evidence="4" key="1">
    <citation type="submission" date="2021-11" db="EMBL/GenBank/DDBJ databases">
        <title>BS-T2-15 a new species belonging to the Comamonadaceae family isolated from the soil of a French oak forest.</title>
        <authorList>
            <person name="Mieszkin S."/>
            <person name="Alain K."/>
        </authorList>
    </citation>
    <scope>NUCLEOTIDE SEQUENCE</scope>
    <source>
        <strain evidence="4">BS-T2-15</strain>
    </source>
</reference>
<dbReference type="SMART" id="SM00448">
    <property type="entry name" value="REC"/>
    <property type="match status" value="1"/>
</dbReference>
<dbReference type="Pfam" id="PF00072">
    <property type="entry name" value="Response_reg"/>
    <property type="match status" value="1"/>
</dbReference>
<dbReference type="InterPro" id="IPR001789">
    <property type="entry name" value="Sig_transdc_resp-reg_receiver"/>
</dbReference>
<dbReference type="PANTHER" id="PTHR44591">
    <property type="entry name" value="STRESS RESPONSE REGULATOR PROTEIN 1"/>
    <property type="match status" value="1"/>
</dbReference>
<dbReference type="RefSeq" id="WP_275682239.1">
    <property type="nucleotide sequence ID" value="NZ_JAJLJH010000002.1"/>
</dbReference>
<proteinExistence type="predicted"/>
<evidence type="ECO:0000313" key="4">
    <source>
        <dbReference type="EMBL" id="MCK9686209.1"/>
    </source>
</evidence>
<dbReference type="AlphaFoldDB" id="A0A9X2C1X3"/>
<accession>A0A9X2C1X3</accession>
<dbReference type="Gene3D" id="3.40.50.2300">
    <property type="match status" value="1"/>
</dbReference>
<feature type="domain" description="Response regulatory" evidence="3">
    <location>
        <begin position="3"/>
        <end position="117"/>
    </location>
</feature>
<dbReference type="PROSITE" id="PS50110">
    <property type="entry name" value="RESPONSE_REGULATORY"/>
    <property type="match status" value="1"/>
</dbReference>
<organism evidence="4 5">
    <name type="scientific">Scleromatobacter humisilvae</name>
    <dbReference type="NCBI Taxonomy" id="2897159"/>
    <lineage>
        <taxon>Bacteria</taxon>
        <taxon>Pseudomonadati</taxon>
        <taxon>Pseudomonadota</taxon>
        <taxon>Betaproteobacteria</taxon>
        <taxon>Burkholderiales</taxon>
        <taxon>Sphaerotilaceae</taxon>
        <taxon>Scleromatobacter</taxon>
    </lineage>
</organism>
<evidence type="ECO:0000256" key="1">
    <source>
        <dbReference type="ARBA" id="ARBA00022553"/>
    </source>
</evidence>
<evidence type="ECO:0000259" key="3">
    <source>
        <dbReference type="PROSITE" id="PS50110"/>
    </source>
</evidence>
<protein>
    <submittedName>
        <fullName evidence="4">Response regulator</fullName>
    </submittedName>
</protein>
<dbReference type="InterPro" id="IPR011006">
    <property type="entry name" value="CheY-like_superfamily"/>
</dbReference>
<evidence type="ECO:0000313" key="5">
    <source>
        <dbReference type="Proteomes" id="UP001139353"/>
    </source>
</evidence>
<comment type="caution">
    <text evidence="4">The sequence shown here is derived from an EMBL/GenBank/DDBJ whole genome shotgun (WGS) entry which is preliminary data.</text>
</comment>
<feature type="modified residue" description="4-aspartylphosphate" evidence="2">
    <location>
        <position position="52"/>
    </location>
</feature>
<dbReference type="PANTHER" id="PTHR44591:SF3">
    <property type="entry name" value="RESPONSE REGULATORY DOMAIN-CONTAINING PROTEIN"/>
    <property type="match status" value="1"/>
</dbReference>
<dbReference type="Proteomes" id="UP001139353">
    <property type="component" value="Unassembled WGS sequence"/>
</dbReference>
<gene>
    <name evidence="4" type="ORF">LPC04_10880</name>
</gene>
<dbReference type="EMBL" id="JAJLJH010000002">
    <property type="protein sequence ID" value="MCK9686209.1"/>
    <property type="molecule type" value="Genomic_DNA"/>
</dbReference>
<name>A0A9X2C1X3_9BURK</name>
<keyword evidence="1 2" id="KW-0597">Phosphoprotein</keyword>
<keyword evidence="5" id="KW-1185">Reference proteome</keyword>
<dbReference type="InterPro" id="IPR050595">
    <property type="entry name" value="Bact_response_regulator"/>
</dbReference>
<dbReference type="SUPFAM" id="SSF52172">
    <property type="entry name" value="CheY-like"/>
    <property type="match status" value="1"/>
</dbReference>
<evidence type="ECO:0000256" key="2">
    <source>
        <dbReference type="PROSITE-ProRule" id="PRU00169"/>
    </source>
</evidence>
<sequence length="119" mass="13388">MKTILVVDDELGSAEVLSLILEEEGYRAFCAVNGQLALIQARDVVPDLVIVDYMMPLMNGAEFSRALRADPQFADTKIILNSGLPEVAIRDHFDSYDAFLRKPFKVETLLELVQRFIGR</sequence>